<reference evidence="2 3" key="1">
    <citation type="journal article" date="2009" name="Int. J. Syst. Evol. Microbiol.">
        <title>Transfer of Teichococcus ludipueritiae and Muricoccus roseus to the genus Roseomonas, as Roseomonas ludipueritiae comb. nov. and Roseomonas rosea comb. nov., respectively, and emended description of the genus Roseomonas.</title>
        <authorList>
            <person name="Sanchez-Porro C."/>
            <person name="Gallego V."/>
            <person name="Busse H.J."/>
            <person name="Kampfer P."/>
            <person name="Ventosa A."/>
        </authorList>
    </citation>
    <scope>NUCLEOTIDE SEQUENCE [LARGE SCALE GENOMIC DNA]</scope>
    <source>
        <strain evidence="2 3">DSM 14915</strain>
    </source>
</reference>
<proteinExistence type="predicted"/>
<feature type="transmembrane region" description="Helical" evidence="1">
    <location>
        <begin position="7"/>
        <end position="31"/>
    </location>
</feature>
<dbReference type="EMBL" id="JACTUZ010000020">
    <property type="protein sequence ID" value="MBC9176811.1"/>
    <property type="molecule type" value="Genomic_DNA"/>
</dbReference>
<keyword evidence="1" id="KW-1133">Transmembrane helix</keyword>
<evidence type="ECO:0000256" key="1">
    <source>
        <dbReference type="SAM" id="Phobius"/>
    </source>
</evidence>
<evidence type="ECO:0000313" key="2">
    <source>
        <dbReference type="EMBL" id="MBC9176811.1"/>
    </source>
</evidence>
<keyword evidence="1" id="KW-0812">Transmembrane</keyword>
<dbReference type="Proteomes" id="UP000603940">
    <property type="component" value="Unassembled WGS sequence"/>
</dbReference>
<dbReference type="InterPro" id="IPR005325">
    <property type="entry name" value="DUF308_memb"/>
</dbReference>
<feature type="transmembrane region" description="Helical" evidence="1">
    <location>
        <begin position="121"/>
        <end position="141"/>
    </location>
</feature>
<name>A0ABR7R510_9PROT</name>
<accession>A0ABR7R510</accession>
<protein>
    <submittedName>
        <fullName evidence="2">HdeD family acid-resistance protein</fullName>
    </submittedName>
</protein>
<dbReference type="InterPro" id="IPR052712">
    <property type="entry name" value="Acid_resist_chaperone_HdeD"/>
</dbReference>
<feature type="transmembrane region" description="Helical" evidence="1">
    <location>
        <begin position="64"/>
        <end position="83"/>
    </location>
</feature>
<keyword evidence="1" id="KW-0472">Membrane</keyword>
<evidence type="ECO:0000313" key="3">
    <source>
        <dbReference type="Proteomes" id="UP000603940"/>
    </source>
</evidence>
<feature type="transmembrane region" description="Helical" evidence="1">
    <location>
        <begin position="37"/>
        <end position="57"/>
    </location>
</feature>
<keyword evidence="3" id="KW-1185">Reference proteome</keyword>
<dbReference type="Pfam" id="PF03729">
    <property type="entry name" value="DUF308"/>
    <property type="match status" value="1"/>
</dbReference>
<comment type="caution">
    <text evidence="2">The sequence shown here is derived from an EMBL/GenBank/DDBJ whole genome shotgun (WGS) entry which is preliminary data.</text>
</comment>
<feature type="transmembrane region" description="Helical" evidence="1">
    <location>
        <begin position="147"/>
        <end position="171"/>
    </location>
</feature>
<organism evidence="2 3">
    <name type="scientific">Pseudoroseomonas ludipueritiae</name>
    <dbReference type="NCBI Taxonomy" id="198093"/>
    <lineage>
        <taxon>Bacteria</taxon>
        <taxon>Pseudomonadati</taxon>
        <taxon>Pseudomonadota</taxon>
        <taxon>Alphaproteobacteria</taxon>
        <taxon>Acetobacterales</taxon>
        <taxon>Acetobacteraceae</taxon>
        <taxon>Pseudoroseomonas</taxon>
    </lineage>
</organism>
<gene>
    <name evidence="2" type="ORF">IBL25_07630</name>
</gene>
<sequence length="175" mass="18579">MGRIQSNWIWFLAFGLGLVLLGLVAFANLFVTTLATIFMLGILMLAAGIAHIVLAIRGRNSSRFWVWLVSGLLYAAAGLLVIVNPLLASAVMTLFIALALLVAGVARLCVGLGSSAGREKIWFIASGVLTMLTGLLIATGWPVNSLWVVGLFLAVDLLIQGFAYASFGLALRTTK</sequence>
<feature type="transmembrane region" description="Helical" evidence="1">
    <location>
        <begin position="89"/>
        <end position="109"/>
    </location>
</feature>
<dbReference type="PANTHER" id="PTHR34989">
    <property type="entry name" value="PROTEIN HDED"/>
    <property type="match status" value="1"/>
</dbReference>
<dbReference type="PANTHER" id="PTHR34989:SF1">
    <property type="entry name" value="PROTEIN HDED"/>
    <property type="match status" value="1"/>
</dbReference>